<dbReference type="PANTHER" id="PTHR28259:SF1">
    <property type="entry name" value="FLUORIDE EXPORT PROTEIN 1-RELATED"/>
    <property type="match status" value="1"/>
</dbReference>
<feature type="transmembrane region" description="Helical" evidence="9">
    <location>
        <begin position="289"/>
        <end position="310"/>
    </location>
</feature>
<organism evidence="10 11">
    <name type="scientific">Thamnocephalis sphaerospora</name>
    <dbReference type="NCBI Taxonomy" id="78915"/>
    <lineage>
        <taxon>Eukaryota</taxon>
        <taxon>Fungi</taxon>
        <taxon>Fungi incertae sedis</taxon>
        <taxon>Zoopagomycota</taxon>
        <taxon>Zoopagomycotina</taxon>
        <taxon>Zoopagomycetes</taxon>
        <taxon>Zoopagales</taxon>
        <taxon>Sigmoideomycetaceae</taxon>
        <taxon>Thamnocephalis</taxon>
    </lineage>
</organism>
<feature type="transmembrane region" description="Helical" evidence="9">
    <location>
        <begin position="322"/>
        <end position="346"/>
    </location>
</feature>
<evidence type="ECO:0000256" key="2">
    <source>
        <dbReference type="ARBA" id="ARBA00004651"/>
    </source>
</evidence>
<feature type="transmembrane region" description="Helical" evidence="9">
    <location>
        <begin position="257"/>
        <end position="277"/>
    </location>
</feature>
<feature type="transmembrane region" description="Helical" evidence="9">
    <location>
        <begin position="131"/>
        <end position="154"/>
    </location>
</feature>
<dbReference type="AlphaFoldDB" id="A0A4P9XXL9"/>
<evidence type="ECO:0000313" key="10">
    <source>
        <dbReference type="EMBL" id="RKP11203.1"/>
    </source>
</evidence>
<proteinExistence type="inferred from homology"/>
<feature type="transmembrane region" description="Helical" evidence="9">
    <location>
        <begin position="69"/>
        <end position="85"/>
    </location>
</feature>
<evidence type="ECO:0000256" key="6">
    <source>
        <dbReference type="ARBA" id="ARBA00023136"/>
    </source>
</evidence>
<evidence type="ECO:0000256" key="3">
    <source>
        <dbReference type="ARBA" id="ARBA00022475"/>
    </source>
</evidence>
<evidence type="ECO:0000256" key="7">
    <source>
        <dbReference type="ARBA" id="ARBA00035120"/>
    </source>
</evidence>
<evidence type="ECO:0000256" key="5">
    <source>
        <dbReference type="ARBA" id="ARBA00022989"/>
    </source>
</evidence>
<comment type="function">
    <text evidence="1">Fluoride channel required for the rapid expulsion of cytoplasmic fluoride.</text>
</comment>
<dbReference type="GO" id="GO:0005886">
    <property type="term" value="C:plasma membrane"/>
    <property type="evidence" value="ECO:0007669"/>
    <property type="project" value="UniProtKB-SubCell"/>
</dbReference>
<sequence length="357" mass="37425">MASHALEPGQRTSNAALSAESPATATVIVPVRPVAILLSITLFAIAGTVTRVGLIALHTYTDAPLPAGLYPQAVGCLLLGVFNGWKTRLLLCSSTLFVGLGVGLCGSITTFSSWMLWSYQAFFDWPRATRGAFYDVLAGIGILCAHLLVASAAYQLGTVWSRMFDSDHAWTAPTDASGKRVVVMLRTERGITGYTSYSAIDIALMVAGALALVGFILCAVFASNGRDYTVSGAFGPPGALLRYYLSPLNGKRRSFPIGTFTANMLGTLTLAALFSVGHVGLDPSRTACMFLAALSDGFCGCLTTVSTFIAELHTLRPSHAHLYAAISAATGLAIMISGPGTLYWAVGPLQSTCVPPA</sequence>
<evidence type="ECO:0000256" key="9">
    <source>
        <dbReference type="SAM" id="Phobius"/>
    </source>
</evidence>
<dbReference type="Pfam" id="PF02537">
    <property type="entry name" value="CRCB"/>
    <property type="match status" value="2"/>
</dbReference>
<keyword evidence="3" id="KW-1003">Cell membrane</keyword>
<dbReference type="InterPro" id="IPR003691">
    <property type="entry name" value="FluC"/>
</dbReference>
<dbReference type="EMBL" id="KZ992424">
    <property type="protein sequence ID" value="RKP11203.1"/>
    <property type="molecule type" value="Genomic_DNA"/>
</dbReference>
<evidence type="ECO:0000256" key="1">
    <source>
        <dbReference type="ARBA" id="ARBA00002598"/>
    </source>
</evidence>
<protein>
    <submittedName>
        <fullName evidence="10">CrcB-like protein-domain-containing protein</fullName>
    </submittedName>
</protein>
<dbReference type="STRING" id="78915.A0A4P9XXL9"/>
<dbReference type="GO" id="GO:1903425">
    <property type="term" value="F:fluoride transmembrane transporter activity"/>
    <property type="evidence" value="ECO:0007669"/>
    <property type="project" value="TreeGrafter"/>
</dbReference>
<evidence type="ECO:0000256" key="8">
    <source>
        <dbReference type="ARBA" id="ARBA00035585"/>
    </source>
</evidence>
<dbReference type="Proteomes" id="UP000271241">
    <property type="component" value="Unassembled WGS sequence"/>
</dbReference>
<keyword evidence="6 9" id="KW-0472">Membrane</keyword>
<keyword evidence="11" id="KW-1185">Reference proteome</keyword>
<feature type="transmembrane region" description="Helical" evidence="9">
    <location>
        <begin position="97"/>
        <end position="119"/>
    </location>
</feature>
<comment type="catalytic activity">
    <reaction evidence="8">
        <text>fluoride(in) = fluoride(out)</text>
        <dbReference type="Rhea" id="RHEA:76159"/>
        <dbReference type="ChEBI" id="CHEBI:17051"/>
    </reaction>
    <physiologicalReaction direction="left-to-right" evidence="8">
        <dbReference type="Rhea" id="RHEA:76160"/>
    </physiologicalReaction>
</comment>
<dbReference type="OrthoDB" id="409792at2759"/>
<dbReference type="PANTHER" id="PTHR28259">
    <property type="entry name" value="FLUORIDE EXPORT PROTEIN 1-RELATED"/>
    <property type="match status" value="1"/>
</dbReference>
<reference evidence="11" key="1">
    <citation type="journal article" date="2018" name="Nat. Microbiol.">
        <title>Leveraging single-cell genomics to expand the fungal tree of life.</title>
        <authorList>
            <person name="Ahrendt S.R."/>
            <person name="Quandt C.A."/>
            <person name="Ciobanu D."/>
            <person name="Clum A."/>
            <person name="Salamov A."/>
            <person name="Andreopoulos B."/>
            <person name="Cheng J.F."/>
            <person name="Woyke T."/>
            <person name="Pelin A."/>
            <person name="Henrissat B."/>
            <person name="Reynolds N.K."/>
            <person name="Benny G.L."/>
            <person name="Smith M.E."/>
            <person name="James T.Y."/>
            <person name="Grigoriev I.V."/>
        </authorList>
    </citation>
    <scope>NUCLEOTIDE SEQUENCE [LARGE SCALE GENOMIC DNA]</scope>
    <source>
        <strain evidence="11">RSA 1356</strain>
    </source>
</reference>
<feature type="transmembrane region" description="Helical" evidence="9">
    <location>
        <begin position="34"/>
        <end position="57"/>
    </location>
</feature>
<keyword evidence="5 9" id="KW-1133">Transmembrane helix</keyword>
<comment type="similarity">
    <text evidence="7">Belongs to the fluoride channel Fluc/FEX (TC 1.A.43) family.</text>
</comment>
<evidence type="ECO:0000256" key="4">
    <source>
        <dbReference type="ARBA" id="ARBA00022692"/>
    </source>
</evidence>
<comment type="subcellular location">
    <subcellularLocation>
        <location evidence="2">Cell membrane</location>
        <topology evidence="2">Multi-pass membrane protein</topology>
    </subcellularLocation>
</comment>
<keyword evidence="4 9" id="KW-0812">Transmembrane</keyword>
<feature type="transmembrane region" description="Helical" evidence="9">
    <location>
        <begin position="199"/>
        <end position="222"/>
    </location>
</feature>
<accession>A0A4P9XXL9</accession>
<name>A0A4P9XXL9_9FUNG</name>
<evidence type="ECO:0000313" key="11">
    <source>
        <dbReference type="Proteomes" id="UP000271241"/>
    </source>
</evidence>
<gene>
    <name evidence="10" type="ORF">THASP1DRAFT_27040</name>
</gene>